<protein>
    <submittedName>
        <fullName evidence="3">Uncharacterized protein</fullName>
    </submittedName>
</protein>
<feature type="disulfide bond" evidence="2">
    <location>
        <begin position="86"/>
        <end position="102"/>
    </location>
</feature>
<evidence type="ECO:0000256" key="2">
    <source>
        <dbReference type="PIRSR" id="PIRSR631098-51"/>
    </source>
</evidence>
<comment type="similarity">
    <text evidence="1">Belongs to the arthropod CHH/MIH/GIH/VIH hormone family.</text>
</comment>
<feature type="disulfide bond" evidence="2">
    <location>
        <begin position="89"/>
        <end position="115"/>
    </location>
</feature>
<dbReference type="Gene3D" id="1.10.2010.10">
    <property type="entry name" value="Crustacean CHH/MIH/GIH neurohormone"/>
    <property type="match status" value="1"/>
</dbReference>
<dbReference type="PRINTS" id="PR00550">
    <property type="entry name" value="HYPRGLYCEMIC"/>
</dbReference>
<dbReference type="AlphaFoldDB" id="A0AAV2PP41"/>
<dbReference type="GO" id="GO:0005184">
    <property type="term" value="F:neuropeptide hormone activity"/>
    <property type="evidence" value="ECO:0007669"/>
    <property type="project" value="InterPro"/>
</dbReference>
<keyword evidence="4" id="KW-1185">Reference proteome</keyword>
<proteinExistence type="inferred from homology"/>
<accession>A0AAV2PP41</accession>
<reference evidence="3 4" key="1">
    <citation type="submission" date="2024-05" db="EMBL/GenBank/DDBJ databases">
        <authorList>
            <person name="Wallberg A."/>
        </authorList>
    </citation>
    <scope>NUCLEOTIDE SEQUENCE [LARGE SCALE GENOMIC DNA]</scope>
</reference>
<gene>
    <name evidence="3" type="ORF">MNOR_LOCUS2602</name>
</gene>
<feature type="disulfide bond" evidence="2">
    <location>
        <begin position="69"/>
        <end position="106"/>
    </location>
</feature>
<dbReference type="SUPFAM" id="SSF81778">
    <property type="entry name" value="Crustacean CHH/MIH/GIH neurohormone"/>
    <property type="match status" value="1"/>
</dbReference>
<dbReference type="InterPro" id="IPR031098">
    <property type="entry name" value="Crust_neurohorm"/>
</dbReference>
<comment type="caution">
    <text evidence="3">The sequence shown here is derived from an EMBL/GenBank/DDBJ whole genome shotgun (WGS) entry which is preliminary data.</text>
</comment>
<evidence type="ECO:0000313" key="3">
    <source>
        <dbReference type="EMBL" id="CAL4062303.1"/>
    </source>
</evidence>
<sequence length="142" mass="16305">FHPSSDPTRLLLLRYLAVHWLVVQGMKYQTAQEISTVQRVIIVYVVVVALSLVLPAQAAPWDTGSERSCGKIFGQRHIAYKVEQVCRDCENISRDYKTAHNCRKDCYTSETYTKCLMIVLKENPQSLVNQYMSMISMLQESK</sequence>
<dbReference type="Pfam" id="PF01147">
    <property type="entry name" value="Crust_neurohorm"/>
    <property type="match status" value="1"/>
</dbReference>
<evidence type="ECO:0000313" key="4">
    <source>
        <dbReference type="Proteomes" id="UP001497623"/>
    </source>
</evidence>
<evidence type="ECO:0000256" key="1">
    <source>
        <dbReference type="ARBA" id="ARBA00005447"/>
    </source>
</evidence>
<dbReference type="InterPro" id="IPR001166">
    <property type="entry name" value="Hyperglycemic"/>
</dbReference>
<dbReference type="InterPro" id="IPR035957">
    <property type="entry name" value="Crust_neurohorm_sf"/>
</dbReference>
<dbReference type="GO" id="GO:0005576">
    <property type="term" value="C:extracellular region"/>
    <property type="evidence" value="ECO:0007669"/>
    <property type="project" value="InterPro"/>
</dbReference>
<organism evidence="3 4">
    <name type="scientific">Meganyctiphanes norvegica</name>
    <name type="common">Northern krill</name>
    <name type="synonym">Thysanopoda norvegica</name>
    <dbReference type="NCBI Taxonomy" id="48144"/>
    <lineage>
        <taxon>Eukaryota</taxon>
        <taxon>Metazoa</taxon>
        <taxon>Ecdysozoa</taxon>
        <taxon>Arthropoda</taxon>
        <taxon>Crustacea</taxon>
        <taxon>Multicrustacea</taxon>
        <taxon>Malacostraca</taxon>
        <taxon>Eumalacostraca</taxon>
        <taxon>Eucarida</taxon>
        <taxon>Euphausiacea</taxon>
        <taxon>Euphausiidae</taxon>
        <taxon>Meganyctiphanes</taxon>
    </lineage>
</organism>
<name>A0AAV2PP41_MEGNR</name>
<feature type="non-terminal residue" evidence="3">
    <location>
        <position position="1"/>
    </location>
</feature>
<dbReference type="Proteomes" id="UP001497623">
    <property type="component" value="Unassembled WGS sequence"/>
</dbReference>
<keyword evidence="2" id="KW-1015">Disulfide bond</keyword>
<dbReference type="EMBL" id="CAXKWB010000810">
    <property type="protein sequence ID" value="CAL4062303.1"/>
    <property type="molecule type" value="Genomic_DNA"/>
</dbReference>